<evidence type="ECO:0000313" key="3">
    <source>
        <dbReference type="Proteomes" id="UP000000560"/>
    </source>
</evidence>
<dbReference type="InterPro" id="IPR010730">
    <property type="entry name" value="HET"/>
</dbReference>
<accession>Q5AV46</accession>
<dbReference type="VEuPathDB" id="FungiDB:AN7834"/>
<dbReference type="STRING" id="227321.Q5AV46"/>
<name>Q5AV46_EMENI</name>
<reference evidence="3" key="1">
    <citation type="journal article" date="2005" name="Nature">
        <title>Sequencing of Aspergillus nidulans and comparative analysis with A. fumigatus and A. oryzae.</title>
        <authorList>
            <person name="Galagan J.E."/>
            <person name="Calvo S.E."/>
            <person name="Cuomo C."/>
            <person name="Ma L.J."/>
            <person name="Wortman J.R."/>
            <person name="Batzoglou S."/>
            <person name="Lee S.I."/>
            <person name="Basturkmen M."/>
            <person name="Spevak C.C."/>
            <person name="Clutterbuck J."/>
            <person name="Kapitonov V."/>
            <person name="Jurka J."/>
            <person name="Scazzocchio C."/>
            <person name="Farman M."/>
            <person name="Butler J."/>
            <person name="Purcell S."/>
            <person name="Harris S."/>
            <person name="Braus G.H."/>
            <person name="Draht O."/>
            <person name="Busch S."/>
            <person name="D'Enfert C."/>
            <person name="Bouchier C."/>
            <person name="Goldman G.H."/>
            <person name="Bell-Pedersen D."/>
            <person name="Griffiths-Jones S."/>
            <person name="Doonan J.H."/>
            <person name="Yu J."/>
            <person name="Vienken K."/>
            <person name="Pain A."/>
            <person name="Freitag M."/>
            <person name="Selker E.U."/>
            <person name="Archer D.B."/>
            <person name="Penalva M.A."/>
            <person name="Oakley B.R."/>
            <person name="Momany M."/>
            <person name="Tanaka T."/>
            <person name="Kumagai T."/>
            <person name="Asai K."/>
            <person name="Machida M."/>
            <person name="Nierman W.C."/>
            <person name="Denning D.W."/>
            <person name="Caddick M."/>
            <person name="Hynes M."/>
            <person name="Paoletti M."/>
            <person name="Fischer R."/>
            <person name="Miller B."/>
            <person name="Dyer P."/>
            <person name="Sachs M.S."/>
            <person name="Osmani S.A."/>
            <person name="Birren B.W."/>
        </authorList>
    </citation>
    <scope>NUCLEOTIDE SEQUENCE [LARGE SCALE GENOMIC DNA]</scope>
    <source>
        <strain evidence="3">FGSC A4 / ATCC 38163 / CBS 112.46 / NRRL 194 / M139</strain>
    </source>
</reference>
<dbReference type="KEGG" id="ani:ANIA_07834"/>
<protein>
    <recommendedName>
        <fullName evidence="1">Heterokaryon incompatibility domain-containing protein</fullName>
    </recommendedName>
</protein>
<dbReference type="OrthoDB" id="2157530at2759"/>
<dbReference type="Proteomes" id="UP000000560">
    <property type="component" value="Chromosome IV"/>
</dbReference>
<dbReference type="RefSeq" id="XP_681103.1">
    <property type="nucleotide sequence ID" value="XM_676011.1"/>
</dbReference>
<gene>
    <name evidence="2" type="ORF">ANIA_07834</name>
</gene>
<feature type="domain" description="Heterokaryon incompatibility" evidence="1">
    <location>
        <begin position="135"/>
        <end position="276"/>
    </location>
</feature>
<dbReference type="PANTHER" id="PTHR24148:SF81">
    <property type="entry name" value="HETEROKARYON INCOMPATIBILITY DOMAIN-CONTAINING PROTEIN"/>
    <property type="match status" value="1"/>
</dbReference>
<keyword evidence="3" id="KW-1185">Reference proteome</keyword>
<evidence type="ECO:0000259" key="1">
    <source>
        <dbReference type="Pfam" id="PF06985"/>
    </source>
</evidence>
<dbReference type="eggNOG" id="ENOG502SPDV">
    <property type="taxonomic scope" value="Eukaryota"/>
</dbReference>
<proteinExistence type="predicted"/>
<reference evidence="3" key="2">
    <citation type="journal article" date="2009" name="Fungal Genet. Biol.">
        <title>The 2008 update of the Aspergillus nidulans genome annotation: a community effort.</title>
        <authorList>
            <person name="Wortman J.R."/>
            <person name="Gilsenan J.M."/>
            <person name="Joardar V."/>
            <person name="Deegan J."/>
            <person name="Clutterbuck J."/>
            <person name="Andersen M.R."/>
            <person name="Archer D."/>
            <person name="Bencina M."/>
            <person name="Braus G."/>
            <person name="Coutinho P."/>
            <person name="von Dohren H."/>
            <person name="Doonan J."/>
            <person name="Driessen A.J."/>
            <person name="Durek P."/>
            <person name="Espeso E."/>
            <person name="Fekete E."/>
            <person name="Flipphi M."/>
            <person name="Estrada C.G."/>
            <person name="Geysens S."/>
            <person name="Goldman G."/>
            <person name="de Groot P.W."/>
            <person name="Hansen K."/>
            <person name="Harris S.D."/>
            <person name="Heinekamp T."/>
            <person name="Helmstaedt K."/>
            <person name="Henrissat B."/>
            <person name="Hofmann G."/>
            <person name="Homan T."/>
            <person name="Horio T."/>
            <person name="Horiuchi H."/>
            <person name="James S."/>
            <person name="Jones M."/>
            <person name="Karaffa L."/>
            <person name="Karanyi Z."/>
            <person name="Kato M."/>
            <person name="Keller N."/>
            <person name="Kelly D.E."/>
            <person name="Kiel J.A."/>
            <person name="Kim J.M."/>
            <person name="van der Klei I.J."/>
            <person name="Klis F.M."/>
            <person name="Kovalchuk A."/>
            <person name="Krasevec N."/>
            <person name="Kubicek C.P."/>
            <person name="Liu B."/>
            <person name="Maccabe A."/>
            <person name="Meyer V."/>
            <person name="Mirabito P."/>
            <person name="Miskei M."/>
            <person name="Mos M."/>
            <person name="Mullins J."/>
            <person name="Nelson D.R."/>
            <person name="Nielsen J."/>
            <person name="Oakley B.R."/>
            <person name="Osmani S.A."/>
            <person name="Pakula T."/>
            <person name="Paszewski A."/>
            <person name="Paulsen I."/>
            <person name="Pilsyk S."/>
            <person name="Pocsi I."/>
            <person name="Punt P.J."/>
            <person name="Ram A.F."/>
            <person name="Ren Q."/>
            <person name="Robellet X."/>
            <person name="Robson G."/>
            <person name="Seiboth B."/>
            <person name="van Solingen P."/>
            <person name="Specht T."/>
            <person name="Sun J."/>
            <person name="Taheri-Talesh N."/>
            <person name="Takeshita N."/>
            <person name="Ussery D."/>
            <person name="vanKuyk P.A."/>
            <person name="Visser H."/>
            <person name="van de Vondervoort P.J."/>
            <person name="de Vries R.P."/>
            <person name="Walton J."/>
            <person name="Xiang X."/>
            <person name="Xiong Y."/>
            <person name="Zeng A.P."/>
            <person name="Brandt B.W."/>
            <person name="Cornell M.J."/>
            <person name="van den Hondel C.A."/>
            <person name="Visser J."/>
            <person name="Oliver S.G."/>
            <person name="Turner G."/>
        </authorList>
    </citation>
    <scope>GENOME REANNOTATION</scope>
    <source>
        <strain evidence="3">FGSC A4 / ATCC 38163 / CBS 112.46 / NRRL 194 / M139</strain>
    </source>
</reference>
<organism evidence="2 3">
    <name type="scientific">Emericella nidulans (strain FGSC A4 / ATCC 38163 / CBS 112.46 / NRRL 194 / M139)</name>
    <name type="common">Aspergillus nidulans</name>
    <dbReference type="NCBI Taxonomy" id="227321"/>
    <lineage>
        <taxon>Eukaryota</taxon>
        <taxon>Fungi</taxon>
        <taxon>Dikarya</taxon>
        <taxon>Ascomycota</taxon>
        <taxon>Pezizomycotina</taxon>
        <taxon>Eurotiomycetes</taxon>
        <taxon>Eurotiomycetidae</taxon>
        <taxon>Eurotiales</taxon>
        <taxon>Aspergillaceae</taxon>
        <taxon>Aspergillus</taxon>
        <taxon>Aspergillus subgen. Nidulantes</taxon>
    </lineage>
</organism>
<dbReference type="Pfam" id="PF06985">
    <property type="entry name" value="HET"/>
    <property type="match status" value="1"/>
</dbReference>
<dbReference type="EMBL" id="BN001304">
    <property type="protein sequence ID" value="CBF80201.1"/>
    <property type="molecule type" value="Genomic_DNA"/>
</dbReference>
<dbReference type="HOGENOM" id="CLU_016308_0_0_1"/>
<dbReference type="AlphaFoldDB" id="Q5AV46"/>
<accession>C8VDV9</accession>
<evidence type="ECO:0000313" key="2">
    <source>
        <dbReference type="EMBL" id="CBF80201.1"/>
    </source>
</evidence>
<dbReference type="InParanoid" id="Q5AV46"/>
<dbReference type="GeneID" id="2869702"/>
<sequence length="800" mass="90323">MSRWHESSCETPKVFLKGGAPHCSTCGAGFSQEVALKAQTAASAPPPIPPDEPCGRLNLRWPPSVLYTGSDEISKLYTGAEFSRISASATPHSLIYGTKLPRDKIRLACLSPSGEESAPIHLGLENHILANSLEYETVSYMWGGEDGDYTTYKPVYIGPYWDVIMQTRNCHEMLRTARLARKPRIIWVDAICINQQDDVERSEQVANMAKIYEQCSRVIVYLGQDLVIPVESDSVLPRRRLHELESDPVFLSSSRQITLAGILSRRYFSRVWVIQELVLSQRAIIRIGTCEAWADSRTWHSLSRSWRWDSTGAPWVQHMAQKAVPVQNILGVLRLVSKSQASDPRDKLFGVIGLYPDGASELPPDYSISVQHVLTGFFAYCIIRLKESHLFFRAAGLDAPASTPSWVPNWATDWPIIFTEPDVQTADAISCIKDWLGTDRFAPLQPDPQVRGWQDDQLSTWAKDLFRRCPWYHNATVNANTGALSIYLTHFCALSHRPRQVPLKTKSWSSIFDFCGPKTRFFLVSEYPLDTLIEPDHDFLRKVDNLNTYKLVAACTHLFLADFSPTVPVSINSTPFQLDLARALLEAKMSDVKMEGVATFFPGAICGWDTFPTYYGMHDQKNHSSAGFRAAYLSCIDPQYRPRIVDDFIILSFTSRPKNWPNTRSGYDTTRSIAIRAPGKLAFYQVPGNWQKQHLGRWVDDTFDYKLSSGKLVRKPARFKFGGPLSAVHVRAPMKFVWEAMKCWFSCLADIHRILGCSISELESLLRYGSSEEEHHLIGSVPGDFRDFAGDGRTYQVQIV</sequence>
<dbReference type="PANTHER" id="PTHR24148">
    <property type="entry name" value="ANKYRIN REPEAT DOMAIN-CONTAINING PROTEIN 39 HOMOLOG-RELATED"/>
    <property type="match status" value="1"/>
</dbReference>
<dbReference type="InterPro" id="IPR052895">
    <property type="entry name" value="HetReg/Transcr_Mod"/>
</dbReference>